<dbReference type="InterPro" id="IPR032466">
    <property type="entry name" value="Metal_Hydrolase"/>
</dbReference>
<dbReference type="GO" id="GO:0006396">
    <property type="term" value="P:RNA processing"/>
    <property type="evidence" value="ECO:0007669"/>
    <property type="project" value="InterPro"/>
</dbReference>
<dbReference type="PANTHER" id="PTHR13471">
    <property type="entry name" value="TETRATRICOPEPTIDE-LIKE HELICAL"/>
    <property type="match status" value="1"/>
</dbReference>
<dbReference type="PANTHER" id="PTHR13471:SF0">
    <property type="entry name" value="NUCLEAR EXOSOME REGULATOR NRDE2"/>
    <property type="match status" value="1"/>
</dbReference>
<reference evidence="4" key="1">
    <citation type="submission" date="2020-03" db="EMBL/GenBank/DDBJ databases">
        <title>Castanea mollissima Vanexum genome sequencing.</title>
        <authorList>
            <person name="Staton M."/>
        </authorList>
    </citation>
    <scope>NUCLEOTIDE SEQUENCE</scope>
    <source>
        <tissue evidence="4">Leaf</tissue>
    </source>
</reference>
<dbReference type="SMART" id="SM00386">
    <property type="entry name" value="HAT"/>
    <property type="match status" value="2"/>
</dbReference>
<proteinExistence type="inferred from homology"/>
<gene>
    <name evidence="4" type="ORF">CMV_000782</name>
</gene>
<dbReference type="GO" id="GO:0031048">
    <property type="term" value="P:regulatory ncRNA-mediated heterochromatin formation"/>
    <property type="evidence" value="ECO:0007669"/>
    <property type="project" value="TreeGrafter"/>
</dbReference>
<evidence type="ECO:0000256" key="3">
    <source>
        <dbReference type="ARBA" id="ARBA00023242"/>
    </source>
</evidence>
<keyword evidence="3" id="KW-0539">Nucleus</keyword>
<dbReference type="SUPFAM" id="SSF48452">
    <property type="entry name" value="TPR-like"/>
    <property type="match status" value="1"/>
</dbReference>
<dbReference type="Pfam" id="PF01026">
    <property type="entry name" value="TatD_DNase"/>
    <property type="match status" value="1"/>
</dbReference>
<dbReference type="InterPro" id="IPR011990">
    <property type="entry name" value="TPR-like_helical_dom_sf"/>
</dbReference>
<protein>
    <submittedName>
        <fullName evidence="4">Uncharacterized protein</fullName>
    </submittedName>
</protein>
<evidence type="ECO:0000313" key="5">
    <source>
        <dbReference type="Proteomes" id="UP000737018"/>
    </source>
</evidence>
<organism evidence="4 5">
    <name type="scientific">Castanea mollissima</name>
    <name type="common">Chinese chestnut</name>
    <dbReference type="NCBI Taxonomy" id="60419"/>
    <lineage>
        <taxon>Eukaryota</taxon>
        <taxon>Viridiplantae</taxon>
        <taxon>Streptophyta</taxon>
        <taxon>Embryophyta</taxon>
        <taxon>Tracheophyta</taxon>
        <taxon>Spermatophyta</taxon>
        <taxon>Magnoliopsida</taxon>
        <taxon>eudicotyledons</taxon>
        <taxon>Gunneridae</taxon>
        <taxon>Pentapetalae</taxon>
        <taxon>rosids</taxon>
        <taxon>fabids</taxon>
        <taxon>Fagales</taxon>
        <taxon>Fagaceae</taxon>
        <taxon>Castanea</taxon>
    </lineage>
</organism>
<dbReference type="InterPro" id="IPR003107">
    <property type="entry name" value="HAT"/>
</dbReference>
<dbReference type="GO" id="GO:1902369">
    <property type="term" value="P:negative regulation of RNA catabolic process"/>
    <property type="evidence" value="ECO:0007669"/>
    <property type="project" value="TreeGrafter"/>
</dbReference>
<dbReference type="InterPro" id="IPR013633">
    <property type="entry name" value="NRDE-2"/>
</dbReference>
<comment type="subcellular location">
    <subcellularLocation>
        <location evidence="1">Nucleus</location>
    </subcellularLocation>
</comment>
<dbReference type="InterPro" id="IPR001130">
    <property type="entry name" value="TatD-like"/>
</dbReference>
<dbReference type="OrthoDB" id="297219at2759"/>
<evidence type="ECO:0000256" key="1">
    <source>
        <dbReference type="ARBA" id="ARBA00004123"/>
    </source>
</evidence>
<comment type="caution">
    <text evidence="4">The sequence shown here is derived from an EMBL/GenBank/DDBJ whole genome shotgun (WGS) entry which is preliminary data.</text>
</comment>
<dbReference type="GO" id="GO:0016788">
    <property type="term" value="F:hydrolase activity, acting on ester bonds"/>
    <property type="evidence" value="ECO:0007669"/>
    <property type="project" value="InterPro"/>
</dbReference>
<dbReference type="EMBL" id="JRKL02000045">
    <property type="protein sequence ID" value="KAF3975994.1"/>
    <property type="molecule type" value="Genomic_DNA"/>
</dbReference>
<dbReference type="Gene3D" id="3.20.20.140">
    <property type="entry name" value="Metal-dependent hydrolases"/>
    <property type="match status" value="1"/>
</dbReference>
<dbReference type="AlphaFoldDB" id="A0A8J4RWL5"/>
<dbReference type="GO" id="GO:0071013">
    <property type="term" value="C:catalytic step 2 spliceosome"/>
    <property type="evidence" value="ECO:0007669"/>
    <property type="project" value="TreeGrafter"/>
</dbReference>
<sequence length="463" mass="52499">MAKVRMIDIAVNFTDGMFKGIYNGKQCHVSDIAAVLSRAWSAGVDRIIVTGGSLEESKEALAIAETDGRLFCTVGVHPTRCKEFEENGDPEKHFQALLSLAKEGIEKGKDVLLCGVYARREAAYGNIDHARRVFDMALSLIEGLPMELRSNAPLLYFWYAEAELANNPADSGETSFRALHILSCLGSGEPYSPFKSQPSSLKLLRAHQGFKERIRMVRSAWVRGLIDDQSVALICSAALFEELTSGWAAGIEVLDQAFATVLPERQSHSYQLEYLFNYYVKMLQRHHKQSSLSKVWESIIRGLQIYPFSPELFGALLEIGHLYTTPNKLRWMFDDFCHKKPSVIVWIFALLFEMSRGSSQHRIHGLFERALANEILHNSVVLWRCYVAYEINIACNPSAARRIFFRAIHACPWSKSLWLDGFLKLNSILTGKELSDLQEVMRDKELNLRTDIYEILLQDDLIP</sequence>
<comment type="similarity">
    <text evidence="2">Belongs to the NRDE2 family.</text>
</comment>
<evidence type="ECO:0000313" key="4">
    <source>
        <dbReference type="EMBL" id="KAF3975994.1"/>
    </source>
</evidence>
<keyword evidence="5" id="KW-1185">Reference proteome</keyword>
<dbReference type="Gene3D" id="1.25.40.10">
    <property type="entry name" value="Tetratricopeptide repeat domain"/>
    <property type="match status" value="1"/>
</dbReference>
<dbReference type="SUPFAM" id="SSF51556">
    <property type="entry name" value="Metallo-dependent hydrolases"/>
    <property type="match status" value="1"/>
</dbReference>
<dbReference type="Proteomes" id="UP000737018">
    <property type="component" value="Unassembled WGS sequence"/>
</dbReference>
<evidence type="ECO:0000256" key="2">
    <source>
        <dbReference type="ARBA" id="ARBA00009265"/>
    </source>
</evidence>
<accession>A0A8J4RWL5</accession>
<name>A0A8J4RWL5_9ROSI</name>